<dbReference type="STRING" id="1684307.A0A316UG77"/>
<proteinExistence type="inferred from homology"/>
<dbReference type="AlphaFoldDB" id="A0A316UG77"/>
<reference evidence="5 6" key="1">
    <citation type="journal article" date="2018" name="Mol. Biol. Evol.">
        <title>Broad Genomic Sampling Reveals a Smut Pathogenic Ancestry of the Fungal Clade Ustilaginomycotina.</title>
        <authorList>
            <person name="Kijpornyongpan T."/>
            <person name="Mondo S.J."/>
            <person name="Barry K."/>
            <person name="Sandor L."/>
            <person name="Lee J."/>
            <person name="Lipzen A."/>
            <person name="Pangilinan J."/>
            <person name="LaButti K."/>
            <person name="Hainaut M."/>
            <person name="Henrissat B."/>
            <person name="Grigoriev I.V."/>
            <person name="Spatafora J.W."/>
            <person name="Aime M.C."/>
        </authorList>
    </citation>
    <scope>NUCLEOTIDE SEQUENCE [LARGE SCALE GENOMIC DNA]</scope>
    <source>
        <strain evidence="5 6">MCA 4718</strain>
    </source>
</reference>
<sequence>MMTTTTRPSLLLLLVAALLFLSTPALGQFFNFFNQQGGQAREQEAPPSGDASWFEARTEASQCPHYLCPRTLSCVSHPSKCPCPFPQQKRCAYPDPVTGKLEDGGAFCVQQEEGCAKVEAARGQWWQWKELDKDLMKGL</sequence>
<dbReference type="EMBL" id="KZ819322">
    <property type="protein sequence ID" value="PWN23371.1"/>
    <property type="molecule type" value="Genomic_DNA"/>
</dbReference>
<dbReference type="GeneID" id="37013546"/>
<dbReference type="PANTHER" id="PTHR38425">
    <property type="entry name" value="LONG CHRONOLOGICAL LIFESPAN PROTEIN 2"/>
    <property type="match status" value="1"/>
</dbReference>
<dbReference type="RefSeq" id="XP_025350531.1">
    <property type="nucleotide sequence ID" value="XM_025491812.1"/>
</dbReference>
<keyword evidence="6" id="KW-1185">Reference proteome</keyword>
<name>A0A316UG77_9BASI</name>
<protein>
    <recommendedName>
        <fullName evidence="2">Long chronological lifespan protein 2</fullName>
    </recommendedName>
</protein>
<evidence type="ECO:0000313" key="6">
    <source>
        <dbReference type="Proteomes" id="UP000245942"/>
    </source>
</evidence>
<dbReference type="GO" id="GO:0036503">
    <property type="term" value="P:ERAD pathway"/>
    <property type="evidence" value="ECO:0007669"/>
    <property type="project" value="TreeGrafter"/>
</dbReference>
<organism evidence="5 6">
    <name type="scientific">Pseudomicrostroma glucosiphilum</name>
    <dbReference type="NCBI Taxonomy" id="1684307"/>
    <lineage>
        <taxon>Eukaryota</taxon>
        <taxon>Fungi</taxon>
        <taxon>Dikarya</taxon>
        <taxon>Basidiomycota</taxon>
        <taxon>Ustilaginomycotina</taxon>
        <taxon>Exobasidiomycetes</taxon>
        <taxon>Microstromatales</taxon>
        <taxon>Microstromatales incertae sedis</taxon>
        <taxon>Pseudomicrostroma</taxon>
    </lineage>
</organism>
<dbReference type="PANTHER" id="PTHR38425:SF1">
    <property type="entry name" value="LONG CHRONOLOGICAL LIFESPAN PROTEIN 2"/>
    <property type="match status" value="1"/>
</dbReference>
<evidence type="ECO:0000256" key="1">
    <source>
        <dbReference type="ARBA" id="ARBA00010545"/>
    </source>
</evidence>
<evidence type="ECO:0000256" key="3">
    <source>
        <dbReference type="ARBA" id="ARBA00022729"/>
    </source>
</evidence>
<dbReference type="Proteomes" id="UP000245942">
    <property type="component" value="Unassembled WGS sequence"/>
</dbReference>
<accession>A0A316UG77</accession>
<evidence type="ECO:0000256" key="4">
    <source>
        <dbReference type="SAM" id="SignalP"/>
    </source>
</evidence>
<dbReference type="InterPro" id="IPR034543">
    <property type="entry name" value="LCL2"/>
</dbReference>
<evidence type="ECO:0000313" key="5">
    <source>
        <dbReference type="EMBL" id="PWN23371.1"/>
    </source>
</evidence>
<dbReference type="CDD" id="cd23996">
    <property type="entry name" value="LCL2-like"/>
    <property type="match status" value="1"/>
</dbReference>
<dbReference type="OrthoDB" id="2234316at2759"/>
<keyword evidence="3 4" id="KW-0732">Signal</keyword>
<gene>
    <name evidence="5" type="ORF">BCV69DRAFT_280981</name>
</gene>
<feature type="signal peptide" evidence="4">
    <location>
        <begin position="1"/>
        <end position="27"/>
    </location>
</feature>
<feature type="chain" id="PRO_5016248816" description="Long chronological lifespan protein 2" evidence="4">
    <location>
        <begin position="28"/>
        <end position="139"/>
    </location>
</feature>
<comment type="similarity">
    <text evidence="1">Belongs to the LCL2 family.</text>
</comment>
<evidence type="ECO:0000256" key="2">
    <source>
        <dbReference type="ARBA" id="ARBA00018534"/>
    </source>
</evidence>